<organism evidence="1 2">
    <name type="scientific">Nocardia callitridis</name>
    <dbReference type="NCBI Taxonomy" id="648753"/>
    <lineage>
        <taxon>Bacteria</taxon>
        <taxon>Bacillati</taxon>
        <taxon>Actinomycetota</taxon>
        <taxon>Actinomycetes</taxon>
        <taxon>Mycobacteriales</taxon>
        <taxon>Nocardiaceae</taxon>
        <taxon>Nocardia</taxon>
    </lineage>
</organism>
<dbReference type="RefSeq" id="WP_345499562.1">
    <property type="nucleotide sequence ID" value="NZ_BAABJM010000008.1"/>
</dbReference>
<reference evidence="2" key="1">
    <citation type="journal article" date="2019" name="Int. J. Syst. Evol. Microbiol.">
        <title>The Global Catalogue of Microorganisms (GCM) 10K type strain sequencing project: providing services to taxonomists for standard genome sequencing and annotation.</title>
        <authorList>
            <consortium name="The Broad Institute Genomics Platform"/>
            <consortium name="The Broad Institute Genome Sequencing Center for Infectious Disease"/>
            <person name="Wu L."/>
            <person name="Ma J."/>
        </authorList>
    </citation>
    <scope>NUCLEOTIDE SEQUENCE [LARGE SCALE GENOMIC DNA]</scope>
    <source>
        <strain evidence="2">JCM 18298</strain>
    </source>
</reference>
<comment type="caution">
    <text evidence="1">The sequence shown here is derived from an EMBL/GenBank/DDBJ whole genome shotgun (WGS) entry which is preliminary data.</text>
</comment>
<proteinExistence type="predicted"/>
<sequence length="230" mass="23635">MAAVPVRGARMTERIPLDAESSGQTVSVPSALAGLLPDRGLARGSVVAYRGASSLLAGLLAAVTADGGHAAVIGMPRLGLLAAVEMGAHLPRLAVVADPGPDPVEVASVLLDGLDLVVLSLRGAAVPPARTRVLAARARSKGATLVVTDGQWSGASLDLTARVAEYAGLGHGRGRLRSLCLEVEVRAKARQPRRGRLELRPCAGGVEWTRREPGIDSRTAESGAAWEAVS</sequence>
<dbReference type="Proteomes" id="UP001500603">
    <property type="component" value="Unassembled WGS sequence"/>
</dbReference>
<evidence type="ECO:0000313" key="2">
    <source>
        <dbReference type="Proteomes" id="UP001500603"/>
    </source>
</evidence>
<gene>
    <name evidence="1" type="ORF">GCM10023318_57050</name>
</gene>
<protein>
    <recommendedName>
        <fullName evidence="3">Recombinase A</fullName>
    </recommendedName>
</protein>
<dbReference type="EMBL" id="BAABJM010000008">
    <property type="protein sequence ID" value="GAA5067647.1"/>
    <property type="molecule type" value="Genomic_DNA"/>
</dbReference>
<keyword evidence="2" id="KW-1185">Reference proteome</keyword>
<evidence type="ECO:0008006" key="3">
    <source>
        <dbReference type="Google" id="ProtNLM"/>
    </source>
</evidence>
<name>A0ABP9KYS4_9NOCA</name>
<evidence type="ECO:0000313" key="1">
    <source>
        <dbReference type="EMBL" id="GAA5067647.1"/>
    </source>
</evidence>
<accession>A0ABP9KYS4</accession>